<keyword evidence="2" id="KW-1185">Reference proteome</keyword>
<dbReference type="EMBL" id="UGSO01000001">
    <property type="protein sequence ID" value="SUB15098.1"/>
    <property type="molecule type" value="Genomic_DNA"/>
</dbReference>
<accession>A0A379ABW4</accession>
<organism evidence="1 2">
    <name type="scientific">Enterobacter agglomerans</name>
    <name type="common">Erwinia herbicola</name>
    <name type="synonym">Pantoea agglomerans</name>
    <dbReference type="NCBI Taxonomy" id="549"/>
    <lineage>
        <taxon>Bacteria</taxon>
        <taxon>Pseudomonadati</taxon>
        <taxon>Pseudomonadota</taxon>
        <taxon>Gammaproteobacteria</taxon>
        <taxon>Enterobacterales</taxon>
        <taxon>Erwiniaceae</taxon>
        <taxon>Pantoea</taxon>
        <taxon>Pantoea agglomerans group</taxon>
    </lineage>
</organism>
<protein>
    <submittedName>
        <fullName evidence="1">Uncharacterized protein</fullName>
    </submittedName>
</protein>
<reference evidence="1 2" key="1">
    <citation type="submission" date="2018-06" db="EMBL/GenBank/DDBJ databases">
        <authorList>
            <consortium name="Pathogen Informatics"/>
            <person name="Doyle S."/>
        </authorList>
    </citation>
    <scope>NUCLEOTIDE SEQUENCE [LARGE SCALE GENOMIC DNA]</scope>
    <source>
        <strain evidence="1 2">NCTC9381</strain>
    </source>
</reference>
<proteinExistence type="predicted"/>
<dbReference type="Proteomes" id="UP000254640">
    <property type="component" value="Unassembled WGS sequence"/>
</dbReference>
<gene>
    <name evidence="1" type="ORF">NCTC9381_00963</name>
</gene>
<name>A0A379ABW4_ENTAG</name>
<evidence type="ECO:0000313" key="2">
    <source>
        <dbReference type="Proteomes" id="UP000254640"/>
    </source>
</evidence>
<evidence type="ECO:0000313" key="1">
    <source>
        <dbReference type="EMBL" id="SUB15098.1"/>
    </source>
</evidence>
<dbReference type="AlphaFoldDB" id="A0A379ABW4"/>
<sequence length="65" mass="7488">MVNAKVTQRGAEEDRRQLAAQEGFLLKLVRCTLYQLQLFTQLCRQIVTDCGVEVRVVQPFTMRTS</sequence>